<dbReference type="InterPro" id="IPR013977">
    <property type="entry name" value="GcvT_C"/>
</dbReference>
<evidence type="ECO:0000256" key="5">
    <source>
        <dbReference type="ARBA" id="ARBA00031395"/>
    </source>
</evidence>
<dbReference type="InterPro" id="IPR029043">
    <property type="entry name" value="GcvT/YgfZ_C"/>
</dbReference>
<gene>
    <name evidence="7" type="primary">gcvT</name>
    <name evidence="10" type="ORF">FB473_002211</name>
</gene>
<dbReference type="NCBIfam" id="NF001567">
    <property type="entry name" value="PRK00389.1"/>
    <property type="match status" value="1"/>
</dbReference>
<comment type="similarity">
    <text evidence="1 7">Belongs to the GcvT family.</text>
</comment>
<feature type="domain" description="Aminomethyltransferase C-terminal" evidence="9">
    <location>
        <begin position="291"/>
        <end position="369"/>
    </location>
</feature>
<evidence type="ECO:0000259" key="8">
    <source>
        <dbReference type="Pfam" id="PF01571"/>
    </source>
</evidence>
<comment type="function">
    <text evidence="7">The glycine cleavage system catalyzes the degradation of glycine.</text>
</comment>
<dbReference type="PANTHER" id="PTHR43757:SF2">
    <property type="entry name" value="AMINOMETHYLTRANSFERASE, MITOCHONDRIAL"/>
    <property type="match status" value="1"/>
</dbReference>
<keyword evidence="4 7" id="KW-0808">Transferase</keyword>
<evidence type="ECO:0000313" key="10">
    <source>
        <dbReference type="EMBL" id="NIH57566.1"/>
    </source>
</evidence>
<dbReference type="InterPro" id="IPR028896">
    <property type="entry name" value="GcvT/YgfZ/DmdA"/>
</dbReference>
<evidence type="ECO:0000256" key="2">
    <source>
        <dbReference type="ARBA" id="ARBA00012616"/>
    </source>
</evidence>
<keyword evidence="11" id="KW-1185">Reference proteome</keyword>
<comment type="caution">
    <text evidence="10">The sequence shown here is derived from an EMBL/GenBank/DDBJ whole genome shotgun (WGS) entry which is preliminary data.</text>
</comment>
<dbReference type="SUPFAM" id="SSF101790">
    <property type="entry name" value="Aminomethyltransferase beta-barrel domain"/>
    <property type="match status" value="1"/>
</dbReference>
<dbReference type="PIRSF" id="PIRSF006487">
    <property type="entry name" value="GcvT"/>
    <property type="match status" value="1"/>
</dbReference>
<evidence type="ECO:0000256" key="7">
    <source>
        <dbReference type="HAMAP-Rule" id="MF_00259"/>
    </source>
</evidence>
<evidence type="ECO:0000256" key="6">
    <source>
        <dbReference type="ARBA" id="ARBA00047665"/>
    </source>
</evidence>
<dbReference type="InterPro" id="IPR006223">
    <property type="entry name" value="GcvT"/>
</dbReference>
<dbReference type="InterPro" id="IPR006222">
    <property type="entry name" value="GCVT_N"/>
</dbReference>
<organism evidence="10 11">
    <name type="scientific">Brooklawnia cerclae</name>
    <dbReference type="NCBI Taxonomy" id="349934"/>
    <lineage>
        <taxon>Bacteria</taxon>
        <taxon>Bacillati</taxon>
        <taxon>Actinomycetota</taxon>
        <taxon>Actinomycetes</taxon>
        <taxon>Propionibacteriales</taxon>
        <taxon>Propionibacteriaceae</taxon>
        <taxon>Brooklawnia</taxon>
    </lineage>
</organism>
<dbReference type="SUPFAM" id="SSF103025">
    <property type="entry name" value="Folate-binding domain"/>
    <property type="match status" value="1"/>
</dbReference>
<dbReference type="Gene3D" id="3.30.1360.120">
    <property type="entry name" value="Probable tRNA modification gtpase trme, domain 1"/>
    <property type="match status" value="1"/>
</dbReference>
<sequence>MSEGTHGAAGEPVGLHVSPLHEWHEAHGAKLAEFGGWSMPIEYAGAGVLAEHAAVRERVGLFDVSHLGKLLVTGPGAKDHLDRLLTGDLGRIGAGRAQYTLLCNERGGVTDDLIAYVSGDERVLLVPNAANAAQVAAVVAATAPVGVEVRDLHHDRAVIAVQGPSCDDLLAAAGLPADLGYMAFRSLGEDATICRTGYTGERGIELVVPASEASVWWQRLLEAGEGLGVHACGLGARDTLRTEMGYPLHGNDITAGIDPVEAGLSWAIGWGKPAFMGRDALLAIRAAGPARRARGLRSLGRGIPRHGMEVVDASGETVIGTVTSGTFSPTLRYGIGLALVDANQAPGDVVGVRVRNRVESFELVKPPFVPSHVR</sequence>
<evidence type="ECO:0000256" key="4">
    <source>
        <dbReference type="ARBA" id="ARBA00022679"/>
    </source>
</evidence>
<proteinExistence type="inferred from homology"/>
<dbReference type="PANTHER" id="PTHR43757">
    <property type="entry name" value="AMINOMETHYLTRANSFERASE"/>
    <property type="match status" value="1"/>
</dbReference>
<name>A0ABX0SLF6_9ACTN</name>
<evidence type="ECO:0000256" key="3">
    <source>
        <dbReference type="ARBA" id="ARBA00022576"/>
    </source>
</evidence>
<dbReference type="Proteomes" id="UP000749311">
    <property type="component" value="Unassembled WGS sequence"/>
</dbReference>
<dbReference type="HAMAP" id="MF_00259">
    <property type="entry name" value="GcvT"/>
    <property type="match status" value="1"/>
</dbReference>
<keyword evidence="3 7" id="KW-0032">Aminotransferase</keyword>
<dbReference type="Pfam" id="PF08669">
    <property type="entry name" value="GCV_T_C"/>
    <property type="match status" value="1"/>
</dbReference>
<accession>A0ABX0SLF6</accession>
<comment type="catalytic activity">
    <reaction evidence="6 7">
        <text>N(6)-[(R)-S(8)-aminomethyldihydrolipoyl]-L-lysyl-[protein] + (6S)-5,6,7,8-tetrahydrofolate = N(6)-[(R)-dihydrolipoyl]-L-lysyl-[protein] + (6R)-5,10-methylene-5,6,7,8-tetrahydrofolate + NH4(+)</text>
        <dbReference type="Rhea" id="RHEA:16945"/>
        <dbReference type="Rhea" id="RHEA-COMP:10475"/>
        <dbReference type="Rhea" id="RHEA-COMP:10492"/>
        <dbReference type="ChEBI" id="CHEBI:15636"/>
        <dbReference type="ChEBI" id="CHEBI:28938"/>
        <dbReference type="ChEBI" id="CHEBI:57453"/>
        <dbReference type="ChEBI" id="CHEBI:83100"/>
        <dbReference type="ChEBI" id="CHEBI:83143"/>
        <dbReference type="EC" id="2.1.2.10"/>
    </reaction>
</comment>
<reference evidence="10 11" key="1">
    <citation type="submission" date="2020-02" db="EMBL/GenBank/DDBJ databases">
        <title>Sequencing the genomes of 1000 actinobacteria strains.</title>
        <authorList>
            <person name="Klenk H.-P."/>
        </authorList>
    </citation>
    <scope>NUCLEOTIDE SEQUENCE [LARGE SCALE GENOMIC DNA]</scope>
    <source>
        <strain evidence="10 11">DSM 19609</strain>
    </source>
</reference>
<dbReference type="EMBL" id="JAAMOZ010000001">
    <property type="protein sequence ID" value="NIH57566.1"/>
    <property type="molecule type" value="Genomic_DNA"/>
</dbReference>
<dbReference type="NCBIfam" id="TIGR00528">
    <property type="entry name" value="gcvT"/>
    <property type="match status" value="1"/>
</dbReference>
<dbReference type="InterPro" id="IPR027266">
    <property type="entry name" value="TrmE/GcvT-like"/>
</dbReference>
<comment type="subunit">
    <text evidence="7">The glycine cleavage system is composed of four proteins: P, T, L and H.</text>
</comment>
<evidence type="ECO:0000256" key="1">
    <source>
        <dbReference type="ARBA" id="ARBA00008609"/>
    </source>
</evidence>
<protein>
    <recommendedName>
        <fullName evidence="2 7">Aminomethyltransferase</fullName>
        <ecNumber evidence="2 7">2.1.2.10</ecNumber>
    </recommendedName>
    <alternativeName>
        <fullName evidence="5 7">Glycine cleavage system T protein</fullName>
    </alternativeName>
</protein>
<evidence type="ECO:0000259" key="9">
    <source>
        <dbReference type="Pfam" id="PF08669"/>
    </source>
</evidence>
<dbReference type="InterPro" id="IPR022903">
    <property type="entry name" value="GcvT_bac"/>
</dbReference>
<dbReference type="GO" id="GO:0004047">
    <property type="term" value="F:aminomethyltransferase activity"/>
    <property type="evidence" value="ECO:0007669"/>
    <property type="project" value="UniProtKB-EC"/>
</dbReference>
<feature type="domain" description="GCVT N-terminal" evidence="8">
    <location>
        <begin position="20"/>
        <end position="272"/>
    </location>
</feature>
<evidence type="ECO:0000313" key="11">
    <source>
        <dbReference type="Proteomes" id="UP000749311"/>
    </source>
</evidence>
<dbReference type="Pfam" id="PF01571">
    <property type="entry name" value="GCV_T"/>
    <property type="match status" value="1"/>
</dbReference>
<dbReference type="RefSeq" id="WP_167167488.1">
    <property type="nucleotide sequence ID" value="NZ_BAAAOO010000007.1"/>
</dbReference>
<dbReference type="EC" id="2.1.2.10" evidence="2 7"/>